<dbReference type="CDD" id="cd01949">
    <property type="entry name" value="GGDEF"/>
    <property type="match status" value="1"/>
</dbReference>
<evidence type="ECO:0000313" key="3">
    <source>
        <dbReference type="EMBL" id="WPC22570.1"/>
    </source>
</evidence>
<evidence type="ECO:0000256" key="1">
    <source>
        <dbReference type="SAM" id="Phobius"/>
    </source>
</evidence>
<keyword evidence="1" id="KW-1133">Transmembrane helix</keyword>
<dbReference type="SUPFAM" id="SSF141868">
    <property type="entry name" value="EAL domain-like"/>
    <property type="match status" value="1"/>
</dbReference>
<dbReference type="Gene3D" id="3.30.70.270">
    <property type="match status" value="1"/>
</dbReference>
<dbReference type="NCBIfam" id="TIGR00254">
    <property type="entry name" value="GGDEF"/>
    <property type="match status" value="1"/>
</dbReference>
<accession>A0ABZ0Q6E6</accession>
<proteinExistence type="predicted"/>
<evidence type="ECO:0000259" key="2">
    <source>
        <dbReference type="PROSITE" id="PS50887"/>
    </source>
</evidence>
<dbReference type="InterPro" id="IPR029787">
    <property type="entry name" value="Nucleotide_cyclase"/>
</dbReference>
<dbReference type="SUPFAM" id="SSF55073">
    <property type="entry name" value="Nucleotide cyclase"/>
    <property type="match status" value="1"/>
</dbReference>
<feature type="domain" description="GGDEF" evidence="2">
    <location>
        <begin position="247"/>
        <end position="383"/>
    </location>
</feature>
<sequence length="614" mass="70183">MKIQNILLLSANWITQLLVAQLIISGFVNFYTQVWNRGFGDVHQSHKKRVIYRGLLIVVSTGLSMLLFLAGYVNASNTTTMMYHNIALFILILAILDEGINGGEFLIRCASLTTLWLLHHSSDYTTPRFGISLLAMWFVLVIIWQYRAKIEASFPLRLLVCMLVAIDFWVTLPLHSVGMLVTPSIAIQAILMFFLMKISTGNQQTLWNHNAQLAYSANYDKMTNTKNYGAYRKDIFNDFGIAHTKHQPLSMAVLDIDHFKLINDKYGHLAGNKVLTEIASVLKDTIAQYSSAYRLYRTGGEEFVLVFPDCSVNEALPVLNHCWTAVRNMNLNYEKHQIKVTISIGATEAIDSDKSAVNVYERADNSLYTSKKHGRDAVTVNGKTSNGDDNLERETYAFFVKGVYDRSSNQERRRVANELLLRSYDYDKQKWTVPTEDYLDIDTRLTLMQDALVNSRCRSIIISLSIADFLDPMTANKIIAFFNSPDGPENMFIELKDIPTTNLLKSMMEQLHQNGIIVLISKINDNRHFEKIVASLKYVDGIKLDIHVKDKTKFPIYLRKDIQFWRDIAKKWHVMLVIDGVANQSMESWLMEQEGLDYLEGDYFGDAKLPLLKK</sequence>
<dbReference type="Pfam" id="PF00990">
    <property type="entry name" value="GGDEF"/>
    <property type="match status" value="1"/>
</dbReference>
<dbReference type="PANTHER" id="PTHR45138:SF9">
    <property type="entry name" value="DIGUANYLATE CYCLASE DGCM-RELATED"/>
    <property type="match status" value="1"/>
</dbReference>
<organism evidence="3 4">
    <name type="scientific">Pediococcus inopinatus</name>
    <dbReference type="NCBI Taxonomy" id="114090"/>
    <lineage>
        <taxon>Bacteria</taxon>
        <taxon>Bacillati</taxon>
        <taxon>Bacillota</taxon>
        <taxon>Bacilli</taxon>
        <taxon>Lactobacillales</taxon>
        <taxon>Lactobacillaceae</taxon>
        <taxon>Pediococcus</taxon>
    </lineage>
</organism>
<feature type="transmembrane region" description="Helical" evidence="1">
    <location>
        <begin position="6"/>
        <end position="30"/>
    </location>
</feature>
<feature type="transmembrane region" description="Helical" evidence="1">
    <location>
        <begin position="79"/>
        <end position="96"/>
    </location>
</feature>
<dbReference type="InterPro" id="IPR043128">
    <property type="entry name" value="Rev_trsase/Diguanyl_cyclase"/>
</dbReference>
<dbReference type="PANTHER" id="PTHR45138">
    <property type="entry name" value="REGULATORY COMPONENTS OF SENSORY TRANSDUCTION SYSTEM"/>
    <property type="match status" value="1"/>
</dbReference>
<dbReference type="Proteomes" id="UP001302696">
    <property type="component" value="Chromosome"/>
</dbReference>
<reference evidence="4" key="1">
    <citation type="submission" date="2024-06" db="EMBL/GenBank/DDBJ databases">
        <authorList>
            <person name="Chang H.C."/>
            <person name="Mun S.Y."/>
        </authorList>
    </citation>
    <scope>NUCLEOTIDE SEQUENCE [LARGE SCALE GENOMIC DNA]</scope>
    <source>
        <strain evidence="4">KT1</strain>
    </source>
</reference>
<dbReference type="InterPro" id="IPR035919">
    <property type="entry name" value="EAL_sf"/>
</dbReference>
<keyword evidence="1" id="KW-0472">Membrane</keyword>
<dbReference type="InterPro" id="IPR000160">
    <property type="entry name" value="GGDEF_dom"/>
</dbReference>
<feature type="transmembrane region" description="Helical" evidence="1">
    <location>
        <begin position="50"/>
        <end position="73"/>
    </location>
</feature>
<dbReference type="RefSeq" id="WP_057772938.1">
    <property type="nucleotide sequence ID" value="NZ_BBIM01000028.1"/>
</dbReference>
<evidence type="ECO:0000313" key="4">
    <source>
        <dbReference type="Proteomes" id="UP001302696"/>
    </source>
</evidence>
<keyword evidence="4" id="KW-1185">Reference proteome</keyword>
<dbReference type="EMBL" id="CP104778">
    <property type="protein sequence ID" value="WPC22570.1"/>
    <property type="molecule type" value="Genomic_DNA"/>
</dbReference>
<name>A0ABZ0Q6E6_9LACO</name>
<dbReference type="PROSITE" id="PS50887">
    <property type="entry name" value="GGDEF"/>
    <property type="match status" value="1"/>
</dbReference>
<gene>
    <name evidence="3" type="ORF">N6G96_05115</name>
</gene>
<dbReference type="SMART" id="SM00267">
    <property type="entry name" value="GGDEF"/>
    <property type="match status" value="1"/>
</dbReference>
<dbReference type="InterPro" id="IPR050469">
    <property type="entry name" value="Diguanylate_Cyclase"/>
</dbReference>
<keyword evidence="1" id="KW-0812">Transmembrane</keyword>
<feature type="transmembrane region" description="Helical" evidence="1">
    <location>
        <begin position="128"/>
        <end position="147"/>
    </location>
</feature>
<protein>
    <submittedName>
        <fullName evidence="3">GGDEF domain-containing protein</fullName>
    </submittedName>
</protein>